<dbReference type="PANTHER" id="PTHR48111">
    <property type="entry name" value="REGULATOR OF RPOS"/>
    <property type="match status" value="1"/>
</dbReference>
<evidence type="ECO:0000256" key="3">
    <source>
        <dbReference type="PROSITE-ProRule" id="PRU01091"/>
    </source>
</evidence>
<dbReference type="InterPro" id="IPR036388">
    <property type="entry name" value="WH-like_DNA-bd_sf"/>
</dbReference>
<keyword evidence="1 3" id="KW-0238">DNA-binding</keyword>
<dbReference type="PROSITE" id="PS50110">
    <property type="entry name" value="RESPONSE_REGULATORY"/>
    <property type="match status" value="1"/>
</dbReference>
<dbReference type="InterPro" id="IPR001789">
    <property type="entry name" value="Sig_transdc_resp-reg_receiver"/>
</dbReference>
<dbReference type="SUPFAM" id="SSF52172">
    <property type="entry name" value="CheY-like"/>
    <property type="match status" value="1"/>
</dbReference>
<dbReference type="InterPro" id="IPR001867">
    <property type="entry name" value="OmpR/PhoB-type_DNA-bd"/>
</dbReference>
<dbReference type="SUPFAM" id="SSF46894">
    <property type="entry name" value="C-terminal effector domain of the bipartite response regulators"/>
    <property type="match status" value="1"/>
</dbReference>
<dbReference type="Proteomes" id="UP000615755">
    <property type="component" value="Unassembled WGS sequence"/>
</dbReference>
<accession>A0ABR9ECR9</accession>
<dbReference type="InterPro" id="IPR011006">
    <property type="entry name" value="CheY-like_superfamily"/>
</dbReference>
<evidence type="ECO:0000256" key="1">
    <source>
        <dbReference type="ARBA" id="ARBA00023125"/>
    </source>
</evidence>
<dbReference type="InterPro" id="IPR039420">
    <property type="entry name" value="WalR-like"/>
</dbReference>
<dbReference type="InterPro" id="IPR016032">
    <property type="entry name" value="Sig_transdc_resp-reg_C-effctor"/>
</dbReference>
<dbReference type="Gene3D" id="1.10.10.10">
    <property type="entry name" value="Winged helix-like DNA-binding domain superfamily/Winged helix DNA-binding domain"/>
    <property type="match status" value="1"/>
</dbReference>
<organism evidence="6 7">
    <name type="scientific">Pseudoalteromonas aurantia 208</name>
    <dbReference type="NCBI Taxonomy" id="1314867"/>
    <lineage>
        <taxon>Bacteria</taxon>
        <taxon>Pseudomonadati</taxon>
        <taxon>Pseudomonadota</taxon>
        <taxon>Gammaproteobacteria</taxon>
        <taxon>Alteromonadales</taxon>
        <taxon>Pseudoalteromonadaceae</taxon>
        <taxon>Pseudoalteromonas</taxon>
    </lineage>
</organism>
<feature type="domain" description="Response regulatory" evidence="4">
    <location>
        <begin position="3"/>
        <end position="116"/>
    </location>
</feature>
<evidence type="ECO:0000313" key="6">
    <source>
        <dbReference type="EMBL" id="MBE0368769.1"/>
    </source>
</evidence>
<dbReference type="CDD" id="cd00383">
    <property type="entry name" value="trans_reg_C"/>
    <property type="match status" value="1"/>
</dbReference>
<evidence type="ECO:0000313" key="7">
    <source>
        <dbReference type="Proteomes" id="UP000615755"/>
    </source>
</evidence>
<protein>
    <recommendedName>
        <fullName evidence="8">DNA-binding response regulator</fullName>
    </recommendedName>
</protein>
<proteinExistence type="predicted"/>
<evidence type="ECO:0008006" key="8">
    <source>
        <dbReference type="Google" id="ProtNLM"/>
    </source>
</evidence>
<evidence type="ECO:0000259" key="4">
    <source>
        <dbReference type="PROSITE" id="PS50110"/>
    </source>
</evidence>
<comment type="caution">
    <text evidence="6">The sequence shown here is derived from an EMBL/GenBank/DDBJ whole genome shotgun (WGS) entry which is preliminary data.</text>
</comment>
<evidence type="ECO:0000259" key="5">
    <source>
        <dbReference type="PROSITE" id="PS51755"/>
    </source>
</evidence>
<dbReference type="PANTHER" id="PTHR48111:SF47">
    <property type="entry name" value="TRANSCRIPTIONAL REGULATORY PROTEIN RSTA"/>
    <property type="match status" value="1"/>
</dbReference>
<sequence length="227" mass="26020">MAKILFAERESECFIQRKIIFEQAGYEVFHFSSEADMPDWEGVQDISGVVVNEQFTLDNPTDLIDKMKSQFAAPVMVFTEKTDEADHSFLLESGADDVITKTATPRLWQARLNALLRPAASKSSSLLTFGLLVIDARARLVTLNDKEIYLTSHEFELLWLLASNAGRVISREHVYKTIIDKPYQDDTRTVDVRISRLRKKLEDDSSQPGKIKTIWKQGYIFVKDAWR</sequence>
<name>A0ABR9ECR9_9GAMM</name>
<dbReference type="EMBL" id="AQGV01000012">
    <property type="protein sequence ID" value="MBE0368769.1"/>
    <property type="molecule type" value="Genomic_DNA"/>
</dbReference>
<keyword evidence="7" id="KW-1185">Reference proteome</keyword>
<gene>
    <name evidence="6" type="ORF">PAUR_a2461</name>
</gene>
<dbReference type="Pfam" id="PF00486">
    <property type="entry name" value="Trans_reg_C"/>
    <property type="match status" value="1"/>
</dbReference>
<dbReference type="RefSeq" id="WP_192507996.1">
    <property type="nucleotide sequence ID" value="NZ_AQGV01000012.1"/>
</dbReference>
<feature type="DNA-binding region" description="OmpR/PhoB-type" evidence="3">
    <location>
        <begin position="124"/>
        <end position="223"/>
    </location>
</feature>
<comment type="caution">
    <text evidence="2">Lacks conserved residue(s) required for the propagation of feature annotation.</text>
</comment>
<dbReference type="SMART" id="SM00862">
    <property type="entry name" value="Trans_reg_C"/>
    <property type="match status" value="1"/>
</dbReference>
<evidence type="ECO:0000256" key="2">
    <source>
        <dbReference type="PROSITE-ProRule" id="PRU00169"/>
    </source>
</evidence>
<dbReference type="PROSITE" id="PS51755">
    <property type="entry name" value="OMPR_PHOB"/>
    <property type="match status" value="1"/>
</dbReference>
<dbReference type="Gene3D" id="3.40.50.2300">
    <property type="match status" value="1"/>
</dbReference>
<reference evidence="6 7" key="1">
    <citation type="submission" date="2015-03" db="EMBL/GenBank/DDBJ databases">
        <title>Genome sequence of Pseudoalteromonas aurantia.</title>
        <authorList>
            <person name="Xie B.-B."/>
            <person name="Rong J.-C."/>
            <person name="Qin Q.-L."/>
            <person name="Zhang Y.-Z."/>
        </authorList>
    </citation>
    <scope>NUCLEOTIDE SEQUENCE [LARGE SCALE GENOMIC DNA]</scope>
    <source>
        <strain evidence="6 7">208</strain>
    </source>
</reference>
<feature type="domain" description="OmpR/PhoB-type" evidence="5">
    <location>
        <begin position="124"/>
        <end position="223"/>
    </location>
</feature>